<protein>
    <submittedName>
        <fullName evidence="4">Uncharacterized protein</fullName>
    </submittedName>
</protein>
<dbReference type="OrthoDB" id="1708389at2759"/>
<keyword evidence="3" id="KW-0472">Membrane</keyword>
<feature type="coiled-coil region" evidence="1">
    <location>
        <begin position="575"/>
        <end position="602"/>
    </location>
</feature>
<dbReference type="InParanoid" id="F4RAQ6"/>
<name>F4RAQ6_MELLP</name>
<dbReference type="RefSeq" id="XP_007406210.1">
    <property type="nucleotide sequence ID" value="XM_007406148.1"/>
</dbReference>
<accession>F4RAQ6</accession>
<keyword evidence="1" id="KW-0175">Coiled coil</keyword>
<keyword evidence="5" id="KW-1185">Reference proteome</keyword>
<evidence type="ECO:0000313" key="4">
    <source>
        <dbReference type="EMBL" id="EGG10741.1"/>
    </source>
</evidence>
<feature type="transmembrane region" description="Helical" evidence="3">
    <location>
        <begin position="108"/>
        <end position="133"/>
    </location>
</feature>
<feature type="compositionally biased region" description="Low complexity" evidence="2">
    <location>
        <begin position="278"/>
        <end position="309"/>
    </location>
</feature>
<gene>
    <name evidence="4" type="ORF">MELLADRAFT_103155</name>
</gene>
<evidence type="ECO:0000256" key="1">
    <source>
        <dbReference type="SAM" id="Coils"/>
    </source>
</evidence>
<feature type="region of interest" description="Disordered" evidence="2">
    <location>
        <begin position="260"/>
        <end position="310"/>
    </location>
</feature>
<evidence type="ECO:0000313" key="5">
    <source>
        <dbReference type="Proteomes" id="UP000001072"/>
    </source>
</evidence>
<dbReference type="AlphaFoldDB" id="F4RAQ6"/>
<dbReference type="eggNOG" id="ENOG502QS59">
    <property type="taxonomic scope" value="Eukaryota"/>
</dbReference>
<dbReference type="VEuPathDB" id="FungiDB:MELLADRAFT_103155"/>
<evidence type="ECO:0000256" key="3">
    <source>
        <dbReference type="SAM" id="Phobius"/>
    </source>
</evidence>
<dbReference type="PANTHER" id="PTHR38694:SF1">
    <property type="entry name" value="PEROXIN DOMAIN-CONTAINING PROTEIN"/>
    <property type="match status" value="1"/>
</dbReference>
<sequence length="744" mass="84303">MSIGSPITTNFNENNLSKEFINQFQHLTNQTTSIQSRSSKLLKSTSISIPRYDQSELQLSKQIQFRPALLTSNIHRFTISVLPIYATISYELDRLRSWKDPIRTGIWATIYTILWSYRLTFFGFLSIVLCFTISPNQTYSILFPTTTDTQTTSTTTSTTSTPTLIDSKDDLHETLPFEIPTDDFIIETDEIKLENFEESQSEESINLPNILITESNTTPIKTKDDEIHSISSLESNLPPSSIKSSDLSIDQSFNSAKSVITSSTSIKSNQTSPDSIKSKTPSSNSTKSKTPSSKSTKSTKPSSTSTQSSFLPTKYRTHVEKYGGGVQNIAAALSDGHERFLNLFKGKYVKPTTRATEPEELWISPNIRLSLIITIILMVSYFVPTEIILRSISLIIGIILFVIEPLEKRYEWISSILDPEQGILKDVPTDRAWVLYELRQIKNKQGLKGLYRVLSVLDEECHAVKAEEIKTEDVVNLNETSITLETTSLKSTPTHLSNSSTSTKSSKRIKLVNTSRKFTKFLEIGNDLLNLEKPIKLDNYINTILQPTNSSIYLNLKTKLKKQTNTIESNLSNLILREAKEIKEVKEVKEEKEKEEEEEMIRFGCCFKRLPGELKVYEEFIRFDSGFNFLNKSLNKSNSPINPSSSMNSNHSNINDSHQIQINFNQIVSIKKSSGIGITGIWGSIDGIEIEVEIESQQGLIVNEVYKFWNLNQRDLCFIFLMVLREWKESSTRFGLNSSGWISI</sequence>
<dbReference type="Pfam" id="PF11696">
    <property type="entry name" value="DUF3292"/>
    <property type="match status" value="2"/>
</dbReference>
<reference evidence="5" key="1">
    <citation type="journal article" date="2011" name="Proc. Natl. Acad. Sci. U.S.A.">
        <title>Obligate biotrophy features unraveled by the genomic analysis of rust fungi.</title>
        <authorList>
            <person name="Duplessis S."/>
            <person name="Cuomo C.A."/>
            <person name="Lin Y.-C."/>
            <person name="Aerts A."/>
            <person name="Tisserant E."/>
            <person name="Veneault-Fourrey C."/>
            <person name="Joly D.L."/>
            <person name="Hacquard S."/>
            <person name="Amselem J."/>
            <person name="Cantarel B.L."/>
            <person name="Chiu R."/>
            <person name="Coutinho P.M."/>
            <person name="Feau N."/>
            <person name="Field M."/>
            <person name="Frey P."/>
            <person name="Gelhaye E."/>
            <person name="Goldberg J."/>
            <person name="Grabherr M.G."/>
            <person name="Kodira C.D."/>
            <person name="Kohler A."/>
            <person name="Kuees U."/>
            <person name="Lindquist E.A."/>
            <person name="Lucas S.M."/>
            <person name="Mago R."/>
            <person name="Mauceli E."/>
            <person name="Morin E."/>
            <person name="Murat C."/>
            <person name="Pangilinan J.L."/>
            <person name="Park R."/>
            <person name="Pearson M."/>
            <person name="Quesneville H."/>
            <person name="Rouhier N."/>
            <person name="Sakthikumar S."/>
            <person name="Salamov A.A."/>
            <person name="Schmutz J."/>
            <person name="Selles B."/>
            <person name="Shapiro H."/>
            <person name="Tanguay P."/>
            <person name="Tuskan G.A."/>
            <person name="Henrissat B."/>
            <person name="Van de Peer Y."/>
            <person name="Rouze P."/>
            <person name="Ellis J.G."/>
            <person name="Dodds P.N."/>
            <person name="Schein J.E."/>
            <person name="Zhong S."/>
            <person name="Hamelin R.C."/>
            <person name="Grigoriev I.V."/>
            <person name="Szabo L.J."/>
            <person name="Martin F."/>
        </authorList>
    </citation>
    <scope>NUCLEOTIDE SEQUENCE [LARGE SCALE GENOMIC DNA]</scope>
    <source>
        <strain evidence="5">98AG31 / pathotype 3-4-7</strain>
    </source>
</reference>
<dbReference type="PANTHER" id="PTHR38694">
    <property type="entry name" value="CONSERVED EXPRESSED PROTEIN"/>
    <property type="match status" value="1"/>
</dbReference>
<dbReference type="GeneID" id="18921887"/>
<proteinExistence type="predicted"/>
<keyword evidence="3" id="KW-0812">Transmembrane</keyword>
<keyword evidence="3" id="KW-1133">Transmembrane helix</keyword>
<evidence type="ECO:0000256" key="2">
    <source>
        <dbReference type="SAM" id="MobiDB-lite"/>
    </source>
</evidence>
<dbReference type="KEGG" id="mlr:MELLADRAFT_103155"/>
<dbReference type="Proteomes" id="UP000001072">
    <property type="component" value="Unassembled WGS sequence"/>
</dbReference>
<dbReference type="EMBL" id="GL883094">
    <property type="protein sequence ID" value="EGG10741.1"/>
    <property type="molecule type" value="Genomic_DNA"/>
</dbReference>
<dbReference type="HOGENOM" id="CLU_389388_0_0_1"/>
<organism evidence="5">
    <name type="scientific">Melampsora larici-populina (strain 98AG31 / pathotype 3-4-7)</name>
    <name type="common">Poplar leaf rust fungus</name>
    <dbReference type="NCBI Taxonomy" id="747676"/>
    <lineage>
        <taxon>Eukaryota</taxon>
        <taxon>Fungi</taxon>
        <taxon>Dikarya</taxon>
        <taxon>Basidiomycota</taxon>
        <taxon>Pucciniomycotina</taxon>
        <taxon>Pucciniomycetes</taxon>
        <taxon>Pucciniales</taxon>
        <taxon>Melampsoraceae</taxon>
        <taxon>Melampsora</taxon>
    </lineage>
</organism>
<dbReference type="InterPro" id="IPR021709">
    <property type="entry name" value="DUF3292"/>
</dbReference>